<evidence type="ECO:0000313" key="3">
    <source>
        <dbReference type="Proteomes" id="UP001183420"/>
    </source>
</evidence>
<evidence type="ECO:0000259" key="1">
    <source>
        <dbReference type="Pfam" id="PF01636"/>
    </source>
</evidence>
<comment type="caution">
    <text evidence="2">The sequence shown here is derived from an EMBL/GenBank/DDBJ whole genome shotgun (WGS) entry which is preliminary data.</text>
</comment>
<dbReference type="Proteomes" id="UP001183420">
    <property type="component" value="Unassembled WGS sequence"/>
</dbReference>
<dbReference type="InterPro" id="IPR011009">
    <property type="entry name" value="Kinase-like_dom_sf"/>
</dbReference>
<keyword evidence="3" id="KW-1185">Reference proteome</keyword>
<evidence type="ECO:0000313" key="2">
    <source>
        <dbReference type="EMBL" id="MDT0322260.1"/>
    </source>
</evidence>
<dbReference type="Gene3D" id="3.90.1200.10">
    <property type="match status" value="1"/>
</dbReference>
<dbReference type="RefSeq" id="WP_311602783.1">
    <property type="nucleotide sequence ID" value="NZ_JAVREM010000058.1"/>
</dbReference>
<keyword evidence="2" id="KW-0808">Transferase</keyword>
<dbReference type="InterPro" id="IPR002575">
    <property type="entry name" value="Aminoglycoside_PTrfase"/>
</dbReference>
<name>A0ABU2LXD4_9ACTN</name>
<accession>A0ABU2LXD4</accession>
<proteinExistence type="predicted"/>
<dbReference type="InterPro" id="IPR051678">
    <property type="entry name" value="AGP_Transferase"/>
</dbReference>
<sequence>MEAVTESITKNRQSPQTLRAMIERAYGIAQVPEREGFAEEITHGWFNVAYRIRLRDGQQTVLKIAPPADVAVLTREHDMMRNELAAMSLVRTHTKVPIPRVDYADISRELVDADYFFMEYVDADNFGITTSQGRLPDEVVAAAGRQLGALNRELNSIVGPHFGPLTGPGPATWRAAFSQLIEDTLRDGARANVDIGWSYDEIRAVLAENAHVLDEVTKPRFVELDLWTKNSMIRDGRIVAILDHERALYGDPLMEAGFTGIDLPAFGDPTDFMRGYGIGELSPSQRVRRRLYSLHLAVIMIIETTYRGHQDTATYDFGRAQLDLLMPQFGHGRVTR</sequence>
<gene>
    <name evidence="2" type="ORF">RNC47_28450</name>
</gene>
<dbReference type="GO" id="GO:0016740">
    <property type="term" value="F:transferase activity"/>
    <property type="evidence" value="ECO:0007669"/>
    <property type="project" value="UniProtKB-KW"/>
</dbReference>
<feature type="domain" description="Aminoglycoside phosphotransferase" evidence="1">
    <location>
        <begin position="39"/>
        <end position="264"/>
    </location>
</feature>
<dbReference type="SUPFAM" id="SSF56112">
    <property type="entry name" value="Protein kinase-like (PK-like)"/>
    <property type="match status" value="1"/>
</dbReference>
<dbReference type="EC" id="2.7.1.-" evidence="2"/>
<organism evidence="2 3">
    <name type="scientific">Streptomyces millisiae</name>
    <dbReference type="NCBI Taxonomy" id="3075542"/>
    <lineage>
        <taxon>Bacteria</taxon>
        <taxon>Bacillati</taxon>
        <taxon>Actinomycetota</taxon>
        <taxon>Actinomycetes</taxon>
        <taxon>Kitasatosporales</taxon>
        <taxon>Streptomycetaceae</taxon>
        <taxon>Streptomyces</taxon>
    </lineage>
</organism>
<dbReference type="PANTHER" id="PTHR21310:SF15">
    <property type="entry name" value="AMINOGLYCOSIDE PHOSPHOTRANSFERASE DOMAIN-CONTAINING PROTEIN"/>
    <property type="match status" value="1"/>
</dbReference>
<dbReference type="EMBL" id="JAVREM010000058">
    <property type="protein sequence ID" value="MDT0322260.1"/>
    <property type="molecule type" value="Genomic_DNA"/>
</dbReference>
<protein>
    <submittedName>
        <fullName evidence="2">Aminoglycoside phosphotransferase family protein</fullName>
        <ecNumber evidence="2">2.7.1.-</ecNumber>
    </submittedName>
</protein>
<dbReference type="Pfam" id="PF01636">
    <property type="entry name" value="APH"/>
    <property type="match status" value="1"/>
</dbReference>
<reference evidence="3" key="1">
    <citation type="submission" date="2023-07" db="EMBL/GenBank/DDBJ databases">
        <title>30 novel species of actinomycetes from the DSMZ collection.</title>
        <authorList>
            <person name="Nouioui I."/>
        </authorList>
    </citation>
    <scope>NUCLEOTIDE SEQUENCE [LARGE SCALE GENOMIC DNA]</scope>
    <source>
        <strain evidence="3">DSM 44918</strain>
    </source>
</reference>
<dbReference type="PANTHER" id="PTHR21310">
    <property type="entry name" value="AMINOGLYCOSIDE PHOSPHOTRANSFERASE-RELATED-RELATED"/>
    <property type="match status" value="1"/>
</dbReference>
<dbReference type="Gene3D" id="3.30.200.20">
    <property type="entry name" value="Phosphorylase Kinase, domain 1"/>
    <property type="match status" value="1"/>
</dbReference>